<evidence type="ECO:0000313" key="3">
    <source>
        <dbReference type="EMBL" id="GAA4035268.1"/>
    </source>
</evidence>
<sequence>MFCSAPPAGFAQAPALIDREILFGDPEISGAQLSPDGKYLSFFKPFNGTRNIWVKGLTEPFDKARPMTNDQARPIGTYFWSRDGKLLLYSQDKGGDENFNIYAVNPAEPLAAGQLVPTARDLTGLAGVRVQIIHAPLSDPNALYIGLNDRDKAWHDLYKLNLATGEKTLVRRNTDRLEDWTFDWTDRLRLAARQNPDGSTEWLRLDGDKPVPCYKTAITEKSRVAGFTQDNRRVYLLTNKGAARDLTEIVLLDPATGQESAYQRDPLHRVDVDNLRLSARTHEPLFITFEDDRMRRVWKNPAFEASFRTASAQLDGLDWTPISNTADERLWLLSANAATQPNVYFLFDRESQQCTKLFEQWPALQPAMLADMHSVRYPSSDGLEIQAYLTLPAGVNAKNLPVIILPHGGPWDRDTYGFNNVHQFWANRGYAVLSPNFRASTGFGKRFVTAGNNEWGQKMQDDLTWGVKYLVAQGIADPKRVGILGGSYGGYATLAGVAFTPNVYAAAVAIVAPSNLLTFLASTPAYWVAGRMLRFARVGDPGTAAGRAQLVRQSPLNAVNRITTPLMVVQGANDPRVNKAEADQIVVALRDRHHPVQYLLAPDEGHGFARPVNNLAMWAAAEKFMAQHLKGRFQETMTPAVAQRLQEITVAPESVVLTPRPEPK</sequence>
<comment type="caution">
    <text evidence="3">The sequence shown here is derived from an EMBL/GenBank/DDBJ whole genome shotgun (WGS) entry which is preliminary data.</text>
</comment>
<dbReference type="PANTHER" id="PTHR42776">
    <property type="entry name" value="SERINE PEPTIDASE S9 FAMILY MEMBER"/>
    <property type="match status" value="1"/>
</dbReference>
<reference evidence="4" key="1">
    <citation type="journal article" date="2019" name="Int. J. Syst. Evol. Microbiol.">
        <title>The Global Catalogue of Microorganisms (GCM) 10K type strain sequencing project: providing services to taxonomists for standard genome sequencing and annotation.</title>
        <authorList>
            <consortium name="The Broad Institute Genomics Platform"/>
            <consortium name="The Broad Institute Genome Sequencing Center for Infectious Disease"/>
            <person name="Wu L."/>
            <person name="Ma J."/>
        </authorList>
    </citation>
    <scope>NUCLEOTIDE SEQUENCE [LARGE SCALE GENOMIC DNA]</scope>
    <source>
        <strain evidence="4">JCM 17225</strain>
    </source>
</reference>
<dbReference type="InterPro" id="IPR001375">
    <property type="entry name" value="Peptidase_S9_cat"/>
</dbReference>
<dbReference type="SUPFAM" id="SSF53474">
    <property type="entry name" value="alpha/beta-Hydrolases"/>
    <property type="match status" value="1"/>
</dbReference>
<dbReference type="PANTHER" id="PTHR42776:SF27">
    <property type="entry name" value="DIPEPTIDYL PEPTIDASE FAMILY MEMBER 6"/>
    <property type="match status" value="1"/>
</dbReference>
<dbReference type="Gene3D" id="2.120.10.30">
    <property type="entry name" value="TolB, C-terminal domain"/>
    <property type="match status" value="1"/>
</dbReference>
<dbReference type="Proteomes" id="UP001501469">
    <property type="component" value="Unassembled WGS sequence"/>
</dbReference>
<gene>
    <name evidence="3" type="ORF">GCM10022409_19860</name>
</gene>
<dbReference type="InterPro" id="IPR011042">
    <property type="entry name" value="6-blade_b-propeller_TolB-like"/>
</dbReference>
<evidence type="ECO:0000313" key="4">
    <source>
        <dbReference type="Proteomes" id="UP001501469"/>
    </source>
</evidence>
<organism evidence="3 4">
    <name type="scientific">Hymenobacter glaciei</name>
    <dbReference type="NCBI Taxonomy" id="877209"/>
    <lineage>
        <taxon>Bacteria</taxon>
        <taxon>Pseudomonadati</taxon>
        <taxon>Bacteroidota</taxon>
        <taxon>Cytophagia</taxon>
        <taxon>Cytophagales</taxon>
        <taxon>Hymenobacteraceae</taxon>
        <taxon>Hymenobacter</taxon>
    </lineage>
</organism>
<name>A0ABP7U5L6_9BACT</name>
<proteinExistence type="predicted"/>
<dbReference type="Gene3D" id="3.40.50.1820">
    <property type="entry name" value="alpha/beta hydrolase"/>
    <property type="match status" value="1"/>
</dbReference>
<dbReference type="InterPro" id="IPR029058">
    <property type="entry name" value="AB_hydrolase_fold"/>
</dbReference>
<dbReference type="SUPFAM" id="SSF50993">
    <property type="entry name" value="Peptidase/esterase 'gauge' domain"/>
    <property type="match status" value="1"/>
</dbReference>
<dbReference type="Pfam" id="PF00326">
    <property type="entry name" value="Peptidase_S9"/>
    <property type="match status" value="1"/>
</dbReference>
<feature type="domain" description="Peptidase S9 prolyl oligopeptidase catalytic" evidence="2">
    <location>
        <begin position="418"/>
        <end position="631"/>
    </location>
</feature>
<keyword evidence="1" id="KW-0378">Hydrolase</keyword>
<accession>A0ABP7U5L6</accession>
<protein>
    <submittedName>
        <fullName evidence="3">S9 family peptidase</fullName>
    </submittedName>
</protein>
<evidence type="ECO:0000256" key="1">
    <source>
        <dbReference type="ARBA" id="ARBA00022801"/>
    </source>
</evidence>
<evidence type="ECO:0000259" key="2">
    <source>
        <dbReference type="Pfam" id="PF00326"/>
    </source>
</evidence>
<keyword evidence="4" id="KW-1185">Reference proteome</keyword>
<dbReference type="EMBL" id="BAABDK010000016">
    <property type="protein sequence ID" value="GAA4035268.1"/>
    <property type="molecule type" value="Genomic_DNA"/>
</dbReference>